<reference evidence="2" key="1">
    <citation type="submission" date="2022-11" db="EMBL/GenBank/DDBJ databases">
        <authorList>
            <person name="Somphong A."/>
            <person name="Phongsopitanun W."/>
        </authorList>
    </citation>
    <scope>NUCLEOTIDE SEQUENCE</scope>
    <source>
        <strain evidence="2">Pm04-4</strain>
    </source>
</reference>
<dbReference type="Gene3D" id="3.40.50.10140">
    <property type="entry name" value="Toll/interleukin-1 receptor homology (TIR) domain"/>
    <property type="match status" value="1"/>
</dbReference>
<accession>A0ABT4BE95</accession>
<evidence type="ECO:0000313" key="3">
    <source>
        <dbReference type="Proteomes" id="UP001151002"/>
    </source>
</evidence>
<proteinExistence type="predicted"/>
<keyword evidence="2" id="KW-0675">Receptor</keyword>
<evidence type="ECO:0000259" key="1">
    <source>
        <dbReference type="PROSITE" id="PS50104"/>
    </source>
</evidence>
<dbReference type="SUPFAM" id="SSF52200">
    <property type="entry name" value="Toll/Interleukin receptor TIR domain"/>
    <property type="match status" value="1"/>
</dbReference>
<dbReference type="InterPro" id="IPR035897">
    <property type="entry name" value="Toll_tir_struct_dom_sf"/>
</dbReference>
<dbReference type="EMBL" id="JAPNTZ010000018">
    <property type="protein sequence ID" value="MCY1144145.1"/>
    <property type="molecule type" value="Genomic_DNA"/>
</dbReference>
<dbReference type="RefSeq" id="WP_267568736.1">
    <property type="nucleotide sequence ID" value="NZ_JAPNTZ010000018.1"/>
</dbReference>
<dbReference type="PROSITE" id="PS50104">
    <property type="entry name" value="TIR"/>
    <property type="match status" value="1"/>
</dbReference>
<evidence type="ECO:0000313" key="2">
    <source>
        <dbReference type="EMBL" id="MCY1144145.1"/>
    </source>
</evidence>
<keyword evidence="3" id="KW-1185">Reference proteome</keyword>
<protein>
    <submittedName>
        <fullName evidence="2">Toll/interleukin-1 receptor domain-containing protein</fullName>
    </submittedName>
</protein>
<dbReference type="Pfam" id="PF13676">
    <property type="entry name" value="TIR_2"/>
    <property type="match status" value="1"/>
</dbReference>
<comment type="caution">
    <text evidence="2">The sequence shown here is derived from an EMBL/GenBank/DDBJ whole genome shotgun (WGS) entry which is preliminary data.</text>
</comment>
<sequence length="154" mass="17385">MLAKPPTPAIIASGTARNIGYARVPNSAPSGFVFISYSHTDRDYAADLASYLASHGVESWMDHRLDYGARWPDVIKQQIDGCSAFVVIMTDEAEKSSWVRNEIEHARRRDKPILPLWLSGEVFFGLYDTHYADVRGGRKPDRRYADRLLALIQT</sequence>
<organism evidence="2 3">
    <name type="scientific">Paractinoplanes pyxinae</name>
    <dbReference type="NCBI Taxonomy" id="2997416"/>
    <lineage>
        <taxon>Bacteria</taxon>
        <taxon>Bacillati</taxon>
        <taxon>Actinomycetota</taxon>
        <taxon>Actinomycetes</taxon>
        <taxon>Micromonosporales</taxon>
        <taxon>Micromonosporaceae</taxon>
        <taxon>Paractinoplanes</taxon>
    </lineage>
</organism>
<feature type="domain" description="TIR" evidence="1">
    <location>
        <begin position="29"/>
        <end position="152"/>
    </location>
</feature>
<name>A0ABT4BE95_9ACTN</name>
<dbReference type="Proteomes" id="UP001151002">
    <property type="component" value="Unassembled WGS sequence"/>
</dbReference>
<gene>
    <name evidence="2" type="ORF">OWR29_39645</name>
</gene>
<dbReference type="InterPro" id="IPR000157">
    <property type="entry name" value="TIR_dom"/>
</dbReference>